<accession>A0A2S2PH12</accession>
<proteinExistence type="predicted"/>
<sequence length="308" mass="36455">MMSLIHTRHQAEFERRLKLIQPALDRVKLLLCHGQRQKKLVNSQIYVSGECAAWLVGRAERFNVIDIFALGYTPEDFIFAPDGTNKEITEFYTADFTDAIDFYTDGTDFKPPIKVIFSNFDFTVVSVFINLFDTELIFTNDCLCNYWKCTVTNNGCLIHGEVEYPQLFDVSYDEETLMFFPKLRPKIRNFFHKYIRSREEYTAKMSVEPSRRNKYSMRLFPNTLTTSKPRDLAMSFCDYKKYCRYCQRRHNLAVKYTNLWLHKTYAMPHGYGYKAALARFKRHQTMDSYDNDYIFNHCTCINIQSESL</sequence>
<gene>
    <name evidence="1" type="ORF">g.6692</name>
</gene>
<protein>
    <submittedName>
        <fullName evidence="1">Uncharacterized protein</fullName>
    </submittedName>
</protein>
<name>A0A2S2PH12_SCHGA</name>
<dbReference type="AlphaFoldDB" id="A0A2S2PH12"/>
<organism evidence="1">
    <name type="scientific">Schizaphis graminum</name>
    <name type="common">Green bug aphid</name>
    <dbReference type="NCBI Taxonomy" id="13262"/>
    <lineage>
        <taxon>Eukaryota</taxon>
        <taxon>Metazoa</taxon>
        <taxon>Ecdysozoa</taxon>
        <taxon>Arthropoda</taxon>
        <taxon>Hexapoda</taxon>
        <taxon>Insecta</taxon>
        <taxon>Pterygota</taxon>
        <taxon>Neoptera</taxon>
        <taxon>Paraneoptera</taxon>
        <taxon>Hemiptera</taxon>
        <taxon>Sternorrhyncha</taxon>
        <taxon>Aphidomorpha</taxon>
        <taxon>Aphidoidea</taxon>
        <taxon>Aphididae</taxon>
        <taxon>Aphidini</taxon>
        <taxon>Schizaphis</taxon>
    </lineage>
</organism>
<evidence type="ECO:0000313" key="1">
    <source>
        <dbReference type="EMBL" id="MBY28196.1"/>
    </source>
</evidence>
<dbReference type="EMBL" id="GGMR01015577">
    <property type="protein sequence ID" value="MBY28196.1"/>
    <property type="molecule type" value="Transcribed_RNA"/>
</dbReference>
<reference evidence="1" key="1">
    <citation type="submission" date="2018-04" db="EMBL/GenBank/DDBJ databases">
        <title>Transcriptome of Schizaphis graminum biotype I.</title>
        <authorList>
            <person name="Scully E.D."/>
            <person name="Geib S.M."/>
            <person name="Palmer N.A."/>
            <person name="Koch K."/>
            <person name="Bradshaw J."/>
            <person name="Heng-Moss T."/>
            <person name="Sarath G."/>
        </authorList>
    </citation>
    <scope>NUCLEOTIDE SEQUENCE</scope>
</reference>